<dbReference type="SUPFAM" id="SSF55729">
    <property type="entry name" value="Acyl-CoA N-acyltransferases (Nat)"/>
    <property type="match status" value="1"/>
</dbReference>
<evidence type="ECO:0000313" key="2">
    <source>
        <dbReference type="EMBL" id="MBU3813975.1"/>
    </source>
</evidence>
<dbReference type="InterPro" id="IPR016181">
    <property type="entry name" value="Acyl_CoA_acyltransferase"/>
</dbReference>
<gene>
    <name evidence="2" type="ORF">H9791_05630</name>
</gene>
<proteinExistence type="predicted"/>
<dbReference type="AlphaFoldDB" id="A0A9E2NNG4"/>
<evidence type="ECO:0000313" key="3">
    <source>
        <dbReference type="Proteomes" id="UP000824236"/>
    </source>
</evidence>
<accession>A0A9E2NNG4</accession>
<dbReference type="Proteomes" id="UP000824236">
    <property type="component" value="Unassembled WGS sequence"/>
</dbReference>
<dbReference type="PROSITE" id="PS51186">
    <property type="entry name" value="GNAT"/>
    <property type="match status" value="1"/>
</dbReference>
<dbReference type="Pfam" id="PF00583">
    <property type="entry name" value="Acetyltransf_1"/>
    <property type="match status" value="1"/>
</dbReference>
<feature type="domain" description="N-acetyltransferase" evidence="1">
    <location>
        <begin position="5"/>
        <end position="154"/>
    </location>
</feature>
<reference evidence="2" key="2">
    <citation type="submission" date="2021-04" db="EMBL/GenBank/DDBJ databases">
        <authorList>
            <person name="Gilroy R."/>
        </authorList>
    </citation>
    <scope>NUCLEOTIDE SEQUENCE</scope>
    <source>
        <strain evidence="2">B3-3758</strain>
    </source>
</reference>
<dbReference type="GO" id="GO:0016747">
    <property type="term" value="F:acyltransferase activity, transferring groups other than amino-acyl groups"/>
    <property type="evidence" value="ECO:0007669"/>
    <property type="project" value="InterPro"/>
</dbReference>
<dbReference type="EMBL" id="JAHLFO010000074">
    <property type="protein sequence ID" value="MBU3813975.1"/>
    <property type="molecule type" value="Genomic_DNA"/>
</dbReference>
<dbReference type="InterPro" id="IPR000182">
    <property type="entry name" value="GNAT_dom"/>
</dbReference>
<dbReference type="CDD" id="cd04301">
    <property type="entry name" value="NAT_SF"/>
    <property type="match status" value="1"/>
</dbReference>
<reference evidence="2" key="1">
    <citation type="journal article" date="2021" name="PeerJ">
        <title>Extensive microbial diversity within the chicken gut microbiome revealed by metagenomics and culture.</title>
        <authorList>
            <person name="Gilroy R."/>
            <person name="Ravi A."/>
            <person name="Getino M."/>
            <person name="Pursley I."/>
            <person name="Horton D.L."/>
            <person name="Alikhan N.F."/>
            <person name="Baker D."/>
            <person name="Gharbi K."/>
            <person name="Hall N."/>
            <person name="Watson M."/>
            <person name="Adriaenssens E.M."/>
            <person name="Foster-Nyarko E."/>
            <person name="Jarju S."/>
            <person name="Secka A."/>
            <person name="Antonio M."/>
            <person name="Oren A."/>
            <person name="Chaudhuri R.R."/>
            <person name="La Ragione R."/>
            <person name="Hildebrand F."/>
            <person name="Pallen M.J."/>
        </authorList>
    </citation>
    <scope>NUCLEOTIDE SEQUENCE</scope>
    <source>
        <strain evidence="2">B3-3758</strain>
    </source>
</reference>
<protein>
    <submittedName>
        <fullName evidence="2">GNAT family N-acetyltransferase</fullName>
    </submittedName>
</protein>
<comment type="caution">
    <text evidence="2">The sequence shown here is derived from an EMBL/GenBank/DDBJ whole genome shotgun (WGS) entry which is preliminary data.</text>
</comment>
<sequence>MLRLQRISTADKELYDFMEQLMIASFPPEEYRALDQLRLYTDTQPAFHNNVILDDETPIGLFTYWDFGAFCYGEHFAIDPARRNGGYGKRALEELCRIVHPRPIVLEVEMPVEEMAQRRINFYRRQGFKLWDNPYRQPPYKPADGYLPMQIMAYGDIDPEQSFEKVRDCIYRHVYGL</sequence>
<dbReference type="Gene3D" id="3.40.630.30">
    <property type="match status" value="1"/>
</dbReference>
<name>A0A9E2NNG4_9BACE</name>
<organism evidence="2 3">
    <name type="scientific">Candidatus Bacteroides intestinipullorum</name>
    <dbReference type="NCBI Taxonomy" id="2838471"/>
    <lineage>
        <taxon>Bacteria</taxon>
        <taxon>Pseudomonadati</taxon>
        <taxon>Bacteroidota</taxon>
        <taxon>Bacteroidia</taxon>
        <taxon>Bacteroidales</taxon>
        <taxon>Bacteroidaceae</taxon>
        <taxon>Bacteroides</taxon>
    </lineage>
</organism>
<evidence type="ECO:0000259" key="1">
    <source>
        <dbReference type="PROSITE" id="PS51186"/>
    </source>
</evidence>